<evidence type="ECO:0000313" key="3">
    <source>
        <dbReference type="Proteomes" id="UP000619479"/>
    </source>
</evidence>
<dbReference type="EMBL" id="BOMH01000058">
    <property type="protein sequence ID" value="GID69085.1"/>
    <property type="molecule type" value="Genomic_DNA"/>
</dbReference>
<dbReference type="SUPFAM" id="SSF81301">
    <property type="entry name" value="Nucleotidyltransferase"/>
    <property type="match status" value="1"/>
</dbReference>
<sequence>MIQHRLIDRVRDLCRADDRLTAALMYGSFVTGEADEHSDIEFWLFSDVEVDAGEWLRRIGPIRHVAVNEFGAHVAFFPGLIRGEFHFHQDVSVVSTWPMRDVEIIVDRTGALRAAVGRPVPVEDRPDLGGRFANWLVLTHRVTQRGELLRAIDALAHVQRHLLWLARLAEGHTEHWLTPSRAAETDLPQHVVAALHRATATADPESVTAALAAAWRLGRDYAGLPEALAAELDAALL</sequence>
<dbReference type="Gene3D" id="1.20.120.330">
    <property type="entry name" value="Nucleotidyltransferases domain 2"/>
    <property type="match status" value="1"/>
</dbReference>
<dbReference type="CDD" id="cd05403">
    <property type="entry name" value="NT_KNTase_like"/>
    <property type="match status" value="1"/>
</dbReference>
<accession>A0A919IVZ8</accession>
<dbReference type="InterPro" id="IPR048495">
    <property type="entry name" value="LinB-like_C"/>
</dbReference>
<gene>
    <name evidence="2" type="ORF">Acy02nite_69660</name>
</gene>
<dbReference type="Gene3D" id="3.30.460.10">
    <property type="entry name" value="Beta Polymerase, domain 2"/>
    <property type="match status" value="1"/>
</dbReference>
<keyword evidence="3" id="KW-1185">Reference proteome</keyword>
<protein>
    <recommendedName>
        <fullName evidence="1">Lincosamide nucleotidyltransferase-like C-terminal domain-containing protein</fullName>
    </recommendedName>
</protein>
<dbReference type="RefSeq" id="WP_203750697.1">
    <property type="nucleotide sequence ID" value="NZ_BAAAUC010000077.1"/>
</dbReference>
<dbReference type="InterPro" id="IPR043519">
    <property type="entry name" value="NT_sf"/>
</dbReference>
<evidence type="ECO:0000313" key="2">
    <source>
        <dbReference type="EMBL" id="GID69085.1"/>
    </source>
</evidence>
<reference evidence="2" key="1">
    <citation type="submission" date="2021-01" db="EMBL/GenBank/DDBJ databases">
        <title>Whole genome shotgun sequence of Actinoplanes cyaneus NBRC 14990.</title>
        <authorList>
            <person name="Komaki H."/>
            <person name="Tamura T."/>
        </authorList>
    </citation>
    <scope>NUCLEOTIDE SEQUENCE</scope>
    <source>
        <strain evidence="2">NBRC 14990</strain>
    </source>
</reference>
<organism evidence="2 3">
    <name type="scientific">Actinoplanes cyaneus</name>
    <dbReference type="NCBI Taxonomy" id="52696"/>
    <lineage>
        <taxon>Bacteria</taxon>
        <taxon>Bacillati</taxon>
        <taxon>Actinomycetota</taxon>
        <taxon>Actinomycetes</taxon>
        <taxon>Micromonosporales</taxon>
        <taxon>Micromonosporaceae</taxon>
        <taxon>Actinoplanes</taxon>
    </lineage>
</organism>
<dbReference type="AlphaFoldDB" id="A0A919IVZ8"/>
<feature type="domain" description="Lincosamide nucleotidyltransferase-like C-terminal" evidence="1">
    <location>
        <begin position="132"/>
        <end position="220"/>
    </location>
</feature>
<dbReference type="Pfam" id="PF21418">
    <property type="entry name" value="LinB-like_C"/>
    <property type="match status" value="1"/>
</dbReference>
<name>A0A919IVZ8_9ACTN</name>
<evidence type="ECO:0000259" key="1">
    <source>
        <dbReference type="Pfam" id="PF21418"/>
    </source>
</evidence>
<dbReference type="Proteomes" id="UP000619479">
    <property type="component" value="Unassembled WGS sequence"/>
</dbReference>
<proteinExistence type="predicted"/>
<comment type="caution">
    <text evidence="2">The sequence shown here is derived from an EMBL/GenBank/DDBJ whole genome shotgun (WGS) entry which is preliminary data.</text>
</comment>